<proteinExistence type="predicted"/>
<sequence length="214" mass="23682">MDARRLPPEIWHMVLEHLDVNADRQTFLALLRVSSSLWYEAARVLYRNLDISGDNMSKLLLASSPKPPSKPPTAASDPKRHHWACPNGRRHVDDSDSESAASTECDPAESECHRGCLPEDAPQTPDLSPRTRQALSFIKRLNLRNLVYWHVEVMLDAAVPGVVLFSGVTTLHIYSTDPSLLPAGHINYYRCQVLFGTVDLCVSGAAPIIISTSS</sequence>
<accession>A0ABR3QDN4</accession>
<keyword evidence="3" id="KW-1185">Reference proteome</keyword>
<dbReference type="Proteomes" id="UP001565368">
    <property type="component" value="Unassembled WGS sequence"/>
</dbReference>
<dbReference type="GeneID" id="95981621"/>
<organism evidence="2 3">
    <name type="scientific">Vanrija albida</name>
    <dbReference type="NCBI Taxonomy" id="181172"/>
    <lineage>
        <taxon>Eukaryota</taxon>
        <taxon>Fungi</taxon>
        <taxon>Dikarya</taxon>
        <taxon>Basidiomycota</taxon>
        <taxon>Agaricomycotina</taxon>
        <taxon>Tremellomycetes</taxon>
        <taxon>Trichosporonales</taxon>
        <taxon>Trichosporonaceae</taxon>
        <taxon>Vanrija</taxon>
    </lineage>
</organism>
<protein>
    <recommendedName>
        <fullName evidence="4">F-box domain-containing protein</fullName>
    </recommendedName>
</protein>
<evidence type="ECO:0008006" key="4">
    <source>
        <dbReference type="Google" id="ProtNLM"/>
    </source>
</evidence>
<gene>
    <name evidence="2" type="ORF">Q8F55_000578</name>
</gene>
<reference evidence="2 3" key="1">
    <citation type="submission" date="2023-08" db="EMBL/GenBank/DDBJ databases">
        <title>Annotated Genome Sequence of Vanrija albida AlHP1.</title>
        <authorList>
            <person name="Herzog R."/>
        </authorList>
    </citation>
    <scope>NUCLEOTIDE SEQUENCE [LARGE SCALE GENOMIC DNA]</scope>
    <source>
        <strain evidence="2 3">AlHP1</strain>
    </source>
</reference>
<evidence type="ECO:0000313" key="2">
    <source>
        <dbReference type="EMBL" id="KAL1412829.1"/>
    </source>
</evidence>
<dbReference type="EMBL" id="JBBXJM010000001">
    <property type="protein sequence ID" value="KAL1412829.1"/>
    <property type="molecule type" value="Genomic_DNA"/>
</dbReference>
<comment type="caution">
    <text evidence="2">The sequence shown here is derived from an EMBL/GenBank/DDBJ whole genome shotgun (WGS) entry which is preliminary data.</text>
</comment>
<evidence type="ECO:0000256" key="1">
    <source>
        <dbReference type="SAM" id="MobiDB-lite"/>
    </source>
</evidence>
<dbReference type="RefSeq" id="XP_069212773.1">
    <property type="nucleotide sequence ID" value="XM_069349229.1"/>
</dbReference>
<name>A0ABR3QDN4_9TREE</name>
<evidence type="ECO:0000313" key="3">
    <source>
        <dbReference type="Proteomes" id="UP001565368"/>
    </source>
</evidence>
<feature type="region of interest" description="Disordered" evidence="1">
    <location>
        <begin position="61"/>
        <end position="128"/>
    </location>
</feature>